<protein>
    <submittedName>
        <fullName evidence="10">SANT/Myb domain</fullName>
    </submittedName>
</protein>
<dbReference type="EMBL" id="JAEFBJ010000012">
    <property type="protein sequence ID" value="KAG7548608.1"/>
    <property type="molecule type" value="Genomic_DNA"/>
</dbReference>
<dbReference type="PANTHER" id="PTHR45614:SF150">
    <property type="entry name" value="MYB-LIKE DNA-BINDING DOMAIN CONTAINING PROTEIN, EXPRESSED"/>
    <property type="match status" value="1"/>
</dbReference>
<feature type="compositionally biased region" description="Basic and acidic residues" evidence="7">
    <location>
        <begin position="135"/>
        <end position="145"/>
    </location>
</feature>
<sequence>MHHEKQEKKFWTPSEDLKLTELVATYGARRWNRLAEKMQGRTGRGCRIRWLNKLDPRINKTAFTDEEDAKILSAQRELGNQWTKIAKLLHRRTDIAVRNQWRHLNTKKLKKQTKDEATNLKPPSSASSSSSSSPSEEKDTMEAIC</sequence>
<dbReference type="CDD" id="cd00167">
    <property type="entry name" value="SANT"/>
    <property type="match status" value="2"/>
</dbReference>
<keyword evidence="2" id="KW-0677">Repeat</keyword>
<feature type="domain" description="Myb-like" evidence="8">
    <location>
        <begin position="55"/>
        <end position="105"/>
    </location>
</feature>
<dbReference type="PROSITE" id="PS50090">
    <property type="entry name" value="MYB_LIKE"/>
    <property type="match status" value="2"/>
</dbReference>
<dbReference type="PROSITE" id="PS51294">
    <property type="entry name" value="HTH_MYB"/>
    <property type="match status" value="2"/>
</dbReference>
<evidence type="ECO:0000256" key="5">
    <source>
        <dbReference type="ARBA" id="ARBA00023163"/>
    </source>
</evidence>
<evidence type="ECO:0000256" key="6">
    <source>
        <dbReference type="ARBA" id="ARBA00023242"/>
    </source>
</evidence>
<organism evidence="10 11">
    <name type="scientific">Arabidopsis suecica</name>
    <name type="common">Swedish thale-cress</name>
    <name type="synonym">Cardaminopsis suecica</name>
    <dbReference type="NCBI Taxonomy" id="45249"/>
    <lineage>
        <taxon>Eukaryota</taxon>
        <taxon>Viridiplantae</taxon>
        <taxon>Streptophyta</taxon>
        <taxon>Embryophyta</taxon>
        <taxon>Tracheophyta</taxon>
        <taxon>Spermatophyta</taxon>
        <taxon>Magnoliopsida</taxon>
        <taxon>eudicotyledons</taxon>
        <taxon>Gunneridae</taxon>
        <taxon>Pentapetalae</taxon>
        <taxon>rosids</taxon>
        <taxon>malvids</taxon>
        <taxon>Brassicales</taxon>
        <taxon>Brassicaceae</taxon>
        <taxon>Camelineae</taxon>
        <taxon>Arabidopsis</taxon>
    </lineage>
</organism>
<evidence type="ECO:0000313" key="10">
    <source>
        <dbReference type="EMBL" id="KAG7548608.1"/>
    </source>
</evidence>
<dbReference type="AlphaFoldDB" id="A0A8T1YRK3"/>
<dbReference type="InterPro" id="IPR017930">
    <property type="entry name" value="Myb_dom"/>
</dbReference>
<feature type="domain" description="Myb-like" evidence="8">
    <location>
        <begin position="3"/>
        <end position="54"/>
    </location>
</feature>
<dbReference type="GO" id="GO:0000981">
    <property type="term" value="F:DNA-binding transcription factor activity, RNA polymerase II-specific"/>
    <property type="evidence" value="ECO:0007669"/>
    <property type="project" value="TreeGrafter"/>
</dbReference>
<reference evidence="10 11" key="1">
    <citation type="submission" date="2020-12" db="EMBL/GenBank/DDBJ databases">
        <title>Concerted genomic and epigenomic changes stabilize Arabidopsis allopolyploids.</title>
        <authorList>
            <person name="Chen Z."/>
        </authorList>
    </citation>
    <scope>NUCLEOTIDE SEQUENCE [LARGE SCALE GENOMIC DNA]</scope>
    <source>
        <strain evidence="10">As9502</strain>
        <tissue evidence="10">Leaf</tissue>
    </source>
</reference>
<evidence type="ECO:0000313" key="11">
    <source>
        <dbReference type="Proteomes" id="UP000694251"/>
    </source>
</evidence>
<gene>
    <name evidence="10" type="ORF">ISN44_As12g037800</name>
</gene>
<dbReference type="InterPro" id="IPR050560">
    <property type="entry name" value="MYB_TF"/>
</dbReference>
<feature type="domain" description="HTH myb-type" evidence="9">
    <location>
        <begin position="55"/>
        <end position="109"/>
    </location>
</feature>
<keyword evidence="11" id="KW-1185">Reference proteome</keyword>
<comment type="subcellular location">
    <subcellularLocation>
        <location evidence="1">Nucleus</location>
    </subcellularLocation>
</comment>
<evidence type="ECO:0000256" key="3">
    <source>
        <dbReference type="ARBA" id="ARBA00023015"/>
    </source>
</evidence>
<comment type="caution">
    <text evidence="10">The sequence shown here is derived from an EMBL/GenBank/DDBJ whole genome shotgun (WGS) entry which is preliminary data.</text>
</comment>
<dbReference type="Proteomes" id="UP000694251">
    <property type="component" value="Chromosome 12"/>
</dbReference>
<accession>A0A8T1YRK3</accession>
<dbReference type="OrthoDB" id="2143914at2759"/>
<dbReference type="Pfam" id="PF13921">
    <property type="entry name" value="Myb_DNA-bind_6"/>
    <property type="match status" value="1"/>
</dbReference>
<evidence type="ECO:0000256" key="7">
    <source>
        <dbReference type="SAM" id="MobiDB-lite"/>
    </source>
</evidence>
<dbReference type="FunFam" id="1.10.10.60:FF:000010">
    <property type="entry name" value="Transcriptional activator Myb isoform A"/>
    <property type="match status" value="1"/>
</dbReference>
<keyword evidence="5" id="KW-0804">Transcription</keyword>
<proteinExistence type="predicted"/>
<dbReference type="GO" id="GO:0005634">
    <property type="term" value="C:nucleus"/>
    <property type="evidence" value="ECO:0007669"/>
    <property type="project" value="UniProtKB-SubCell"/>
</dbReference>
<feature type="compositionally biased region" description="Low complexity" evidence="7">
    <location>
        <begin position="122"/>
        <end position="134"/>
    </location>
</feature>
<evidence type="ECO:0000259" key="8">
    <source>
        <dbReference type="PROSITE" id="PS50090"/>
    </source>
</evidence>
<evidence type="ECO:0000256" key="2">
    <source>
        <dbReference type="ARBA" id="ARBA00022737"/>
    </source>
</evidence>
<dbReference type="PANTHER" id="PTHR45614">
    <property type="entry name" value="MYB PROTEIN-RELATED"/>
    <property type="match status" value="1"/>
</dbReference>
<evidence type="ECO:0000256" key="4">
    <source>
        <dbReference type="ARBA" id="ARBA00023125"/>
    </source>
</evidence>
<keyword evidence="3" id="KW-0805">Transcription regulation</keyword>
<dbReference type="InterPro" id="IPR001005">
    <property type="entry name" value="SANT/Myb"/>
</dbReference>
<feature type="region of interest" description="Disordered" evidence="7">
    <location>
        <begin position="105"/>
        <end position="145"/>
    </location>
</feature>
<feature type="domain" description="HTH myb-type" evidence="9">
    <location>
        <begin position="1"/>
        <end position="54"/>
    </location>
</feature>
<dbReference type="SMART" id="SM00717">
    <property type="entry name" value="SANT"/>
    <property type="match status" value="2"/>
</dbReference>
<keyword evidence="6" id="KW-0539">Nucleus</keyword>
<evidence type="ECO:0000259" key="9">
    <source>
        <dbReference type="PROSITE" id="PS51294"/>
    </source>
</evidence>
<evidence type="ECO:0000256" key="1">
    <source>
        <dbReference type="ARBA" id="ARBA00004123"/>
    </source>
</evidence>
<name>A0A8T1YRK3_ARASU</name>
<keyword evidence="4" id="KW-0238">DNA-binding</keyword>
<dbReference type="GO" id="GO:0000978">
    <property type="term" value="F:RNA polymerase II cis-regulatory region sequence-specific DNA binding"/>
    <property type="evidence" value="ECO:0007669"/>
    <property type="project" value="TreeGrafter"/>
</dbReference>